<dbReference type="EMBL" id="LR593887">
    <property type="protein sequence ID" value="VTR98649.1"/>
    <property type="molecule type" value="Genomic_DNA"/>
</dbReference>
<dbReference type="KEGG" id="tim:GMBLW1_24410"/>
<keyword evidence="4 5" id="KW-0067">ATP-binding</keyword>
<evidence type="ECO:0000313" key="10">
    <source>
        <dbReference type="Proteomes" id="UP000464378"/>
    </source>
</evidence>
<dbReference type="GO" id="GO:0004674">
    <property type="term" value="F:protein serine/threonine kinase activity"/>
    <property type="evidence" value="ECO:0007669"/>
    <property type="project" value="UniProtKB-KW"/>
</dbReference>
<dbReference type="PROSITE" id="PS50011">
    <property type="entry name" value="PROTEIN_KINASE_DOM"/>
    <property type="match status" value="1"/>
</dbReference>
<dbReference type="InterPro" id="IPR000719">
    <property type="entry name" value="Prot_kinase_dom"/>
</dbReference>
<feature type="region of interest" description="Disordered" evidence="6">
    <location>
        <begin position="360"/>
        <end position="512"/>
    </location>
</feature>
<sequence length="902" mass="98351">MPAPATVQEFLELVQKSGVVDEGRLKSYLTQLKAGNQIPAEPNRFAGLLIREGILTHFQAEQFLQGRWKRFHIGRYKVLERLGAGGMGQVFLCEHKLMRRRVAVKVLPTNKADDQSSLERFYREARAVAALDHPNIVRAFDIDTDENLHFLVMEYVDGSSIQDIVKKFGPMDVLRSCHYISQAAQGLQHAHESGLVHRDIKPGNLLIDRAGVMKILDMGLARFFHDEEDIITKRYDENVLGTADYLAPEQVVDSHSVDIRADIYSLGATFYFMLTGSPPFHEGSVAQKLIYHQTKEPRPIGTLRPEVPPELIQVVQRMMTKDPTHRFQVPNDVIDALAPFVQVPIAIPPDKEMPQLCLAAQGQNPMPPAPPPTGRPTMAAPAPPPRSNPGVRPMATPSQAEIGPPMTPRPAQQMPPQMAPRPKPPQPQLRPASQPGAPTAPQRPAPQQPLPVSDPYQPVWENLTDTADPSRGDTDRSTPPLRPESGMAFPMSSGGFPAVAPTATASPPAPKSNPGPGIIAWLRARPLVIGLGAVVLLTIVAVALMLNRNDRKPGVNAAPNQALVGPGGQFATLREAIEKRKPEQKELLLLGDLNEGPIRLSGANSEGLVIRPMDPARTIVWSTGSSSANDFLLTLREMRNLRISGIEFRIGDKMKGGISIYGVSPGLVLENITITGGKESSLLLSCQGSVDSPVLIRKSTIRQPGSKAAVEFSSGVSFVQLHDCKLIGDRDRTESGVYFMGSFNEVELARLRVYQFSHGVMIPSLNDKSPKKNLLLRESTFSEMKEAGLSVAEMTQPVSPSVSLTLTANYFHKSRAVVRYTSARGVWKSGMEIRGERNARDSETKPVEASIQNPNNAKPEDLLALVTIPAALTTDPTNDRFLLAEPGSPLEQSGSGVPSKSP</sequence>
<dbReference type="InterPro" id="IPR011009">
    <property type="entry name" value="Kinase-like_dom_sf"/>
</dbReference>
<evidence type="ECO:0000256" key="7">
    <source>
        <dbReference type="SAM" id="Phobius"/>
    </source>
</evidence>
<dbReference type="PANTHER" id="PTHR43289">
    <property type="entry name" value="MITOGEN-ACTIVATED PROTEIN KINASE KINASE KINASE 20-RELATED"/>
    <property type="match status" value="1"/>
</dbReference>
<feature type="compositionally biased region" description="Pro residues" evidence="6">
    <location>
        <begin position="417"/>
        <end position="428"/>
    </location>
</feature>
<feature type="compositionally biased region" description="Polar residues" evidence="6">
    <location>
        <begin position="890"/>
        <end position="902"/>
    </location>
</feature>
<keyword evidence="9" id="KW-0723">Serine/threonine-protein kinase</keyword>
<organism evidence="9">
    <name type="scientific">Tuwongella immobilis</name>
    <dbReference type="NCBI Taxonomy" id="692036"/>
    <lineage>
        <taxon>Bacteria</taxon>
        <taxon>Pseudomonadati</taxon>
        <taxon>Planctomycetota</taxon>
        <taxon>Planctomycetia</taxon>
        <taxon>Gemmatales</taxon>
        <taxon>Gemmataceae</taxon>
        <taxon>Tuwongella</taxon>
    </lineage>
</organism>
<dbReference type="PROSITE" id="PS00108">
    <property type="entry name" value="PROTEIN_KINASE_ST"/>
    <property type="match status" value="1"/>
</dbReference>
<dbReference type="PROSITE" id="PS00107">
    <property type="entry name" value="PROTEIN_KINASE_ATP"/>
    <property type="match status" value="1"/>
</dbReference>
<keyword evidence="7" id="KW-0472">Membrane</keyword>
<dbReference type="Gene3D" id="1.10.510.10">
    <property type="entry name" value="Transferase(Phosphotransferase) domain 1"/>
    <property type="match status" value="1"/>
</dbReference>
<reference evidence="9" key="1">
    <citation type="submission" date="2019-04" db="EMBL/GenBank/DDBJ databases">
        <authorList>
            <consortium name="Science for Life Laboratories"/>
        </authorList>
    </citation>
    <scope>NUCLEOTIDE SEQUENCE</scope>
    <source>
        <strain evidence="9">MBLW1</strain>
    </source>
</reference>
<dbReference type="RefSeq" id="WP_162656715.1">
    <property type="nucleotide sequence ID" value="NZ_LR593887.1"/>
</dbReference>
<feature type="compositionally biased region" description="Low complexity" evidence="6">
    <location>
        <begin position="429"/>
        <end position="440"/>
    </location>
</feature>
<evidence type="ECO:0000256" key="2">
    <source>
        <dbReference type="ARBA" id="ARBA00022741"/>
    </source>
</evidence>
<dbReference type="CDD" id="cd14014">
    <property type="entry name" value="STKc_PknB_like"/>
    <property type="match status" value="1"/>
</dbReference>
<dbReference type="Gene3D" id="3.30.200.20">
    <property type="entry name" value="Phosphorylase Kinase, domain 1"/>
    <property type="match status" value="1"/>
</dbReference>
<protein>
    <recommendedName>
        <fullName evidence="8">Protein kinase domain-containing protein</fullName>
    </recommendedName>
</protein>
<keyword evidence="7" id="KW-1133">Transmembrane helix</keyword>
<dbReference type="InterPro" id="IPR011050">
    <property type="entry name" value="Pectin_lyase_fold/virulence"/>
</dbReference>
<feature type="binding site" evidence="5">
    <location>
        <position position="105"/>
    </location>
    <ligand>
        <name>ATP</name>
        <dbReference type="ChEBI" id="CHEBI:30616"/>
    </ligand>
</feature>
<keyword evidence="10" id="KW-1185">Reference proteome</keyword>
<dbReference type="InterPro" id="IPR017441">
    <property type="entry name" value="Protein_kinase_ATP_BS"/>
</dbReference>
<accession>A0A6C2YJW5</accession>
<dbReference type="Gene3D" id="2.160.20.10">
    <property type="entry name" value="Single-stranded right-handed beta-helix, Pectin lyase-like"/>
    <property type="match status" value="1"/>
</dbReference>
<dbReference type="EMBL" id="LR586016">
    <property type="protein sequence ID" value="VIP01519.1"/>
    <property type="molecule type" value="Genomic_DNA"/>
</dbReference>
<evidence type="ECO:0000256" key="5">
    <source>
        <dbReference type="PROSITE-ProRule" id="PRU10141"/>
    </source>
</evidence>
<gene>
    <name evidence="9" type="ORF">GMBLW1_24410</name>
</gene>
<proteinExistence type="predicted"/>
<evidence type="ECO:0000259" key="8">
    <source>
        <dbReference type="PROSITE" id="PS50011"/>
    </source>
</evidence>
<feature type="region of interest" description="Disordered" evidence="6">
    <location>
        <begin position="835"/>
        <end position="856"/>
    </location>
</feature>
<feature type="compositionally biased region" description="Pro residues" evidence="6">
    <location>
        <begin position="365"/>
        <end position="374"/>
    </location>
</feature>
<feature type="transmembrane region" description="Helical" evidence="7">
    <location>
        <begin position="527"/>
        <end position="546"/>
    </location>
</feature>
<dbReference type="GO" id="GO:0005524">
    <property type="term" value="F:ATP binding"/>
    <property type="evidence" value="ECO:0007669"/>
    <property type="project" value="UniProtKB-UniRule"/>
</dbReference>
<evidence type="ECO:0000256" key="6">
    <source>
        <dbReference type="SAM" id="MobiDB-lite"/>
    </source>
</evidence>
<dbReference type="Pfam" id="PF00069">
    <property type="entry name" value="Pkinase"/>
    <property type="match status" value="1"/>
</dbReference>
<feature type="compositionally biased region" description="Basic and acidic residues" evidence="6">
    <location>
        <begin position="835"/>
        <end position="846"/>
    </location>
</feature>
<evidence type="ECO:0000256" key="4">
    <source>
        <dbReference type="ARBA" id="ARBA00022840"/>
    </source>
</evidence>
<dbReference type="SUPFAM" id="SSF56112">
    <property type="entry name" value="Protein kinase-like (PK-like)"/>
    <property type="match status" value="1"/>
</dbReference>
<dbReference type="SUPFAM" id="SSF51126">
    <property type="entry name" value="Pectin lyase-like"/>
    <property type="match status" value="1"/>
</dbReference>
<evidence type="ECO:0000256" key="1">
    <source>
        <dbReference type="ARBA" id="ARBA00022679"/>
    </source>
</evidence>
<feature type="domain" description="Protein kinase" evidence="8">
    <location>
        <begin position="76"/>
        <end position="341"/>
    </location>
</feature>
<keyword evidence="3 9" id="KW-0418">Kinase</keyword>
<dbReference type="InterPro" id="IPR008271">
    <property type="entry name" value="Ser/Thr_kinase_AS"/>
</dbReference>
<keyword evidence="2 5" id="KW-0547">Nucleotide-binding</keyword>
<keyword evidence="7" id="KW-0812">Transmembrane</keyword>
<feature type="region of interest" description="Disordered" evidence="6">
    <location>
        <begin position="877"/>
        <end position="902"/>
    </location>
</feature>
<feature type="compositionally biased region" description="Low complexity" evidence="6">
    <location>
        <begin position="497"/>
        <end position="506"/>
    </location>
</feature>
<evidence type="ECO:0000256" key="3">
    <source>
        <dbReference type="ARBA" id="ARBA00022777"/>
    </source>
</evidence>
<dbReference type="SMART" id="SM00220">
    <property type="entry name" value="S_TKc"/>
    <property type="match status" value="1"/>
</dbReference>
<dbReference type="PANTHER" id="PTHR43289:SF6">
    <property type="entry name" value="SERINE_THREONINE-PROTEIN KINASE NEKL-3"/>
    <property type="match status" value="1"/>
</dbReference>
<keyword evidence="1" id="KW-0808">Transferase</keyword>
<evidence type="ECO:0000313" key="9">
    <source>
        <dbReference type="EMBL" id="VIP01519.1"/>
    </source>
</evidence>
<dbReference type="Proteomes" id="UP000464378">
    <property type="component" value="Chromosome"/>
</dbReference>
<dbReference type="InParanoid" id="A0A6C2YJW5"/>
<name>A0A6C2YJW5_9BACT</name>
<dbReference type="InterPro" id="IPR012334">
    <property type="entry name" value="Pectin_lyas_fold"/>
</dbReference>
<dbReference type="AlphaFoldDB" id="A0A6C2YJW5"/>